<evidence type="ECO:0000313" key="8">
    <source>
        <dbReference type="Proteomes" id="UP000054837"/>
    </source>
</evidence>
<keyword evidence="8" id="KW-1185">Reference proteome</keyword>
<organism evidence="7 8">
    <name type="scientific">Serinicoccus chungangensis</name>
    <dbReference type="NCBI Taxonomy" id="767452"/>
    <lineage>
        <taxon>Bacteria</taxon>
        <taxon>Bacillati</taxon>
        <taxon>Actinomycetota</taxon>
        <taxon>Actinomycetes</taxon>
        <taxon>Micrococcales</taxon>
        <taxon>Ornithinimicrobiaceae</taxon>
        <taxon>Serinicoccus</taxon>
    </lineage>
</organism>
<dbReference type="GO" id="GO:0031419">
    <property type="term" value="F:cobalamin binding"/>
    <property type="evidence" value="ECO:0007669"/>
    <property type="project" value="InterPro"/>
</dbReference>
<dbReference type="SUPFAM" id="SSF52242">
    <property type="entry name" value="Cobalamin (vitamin B12)-binding domain"/>
    <property type="match status" value="1"/>
</dbReference>
<dbReference type="Gene3D" id="1.10.1240.10">
    <property type="entry name" value="Methionine synthase domain"/>
    <property type="match status" value="1"/>
</dbReference>
<feature type="domain" description="HTH merR-type" evidence="5">
    <location>
        <begin position="5"/>
        <end position="74"/>
    </location>
</feature>
<dbReference type="PANTHER" id="PTHR30204">
    <property type="entry name" value="REDOX-CYCLING DRUG-SENSING TRANSCRIPTIONAL ACTIVATOR SOXR"/>
    <property type="match status" value="1"/>
</dbReference>
<accession>A0A0W8I4C5</accession>
<proteinExistence type="predicted"/>
<dbReference type="OrthoDB" id="9800334at2"/>
<dbReference type="GO" id="GO:0003677">
    <property type="term" value="F:DNA binding"/>
    <property type="evidence" value="ECO:0007669"/>
    <property type="project" value="UniProtKB-KW"/>
</dbReference>
<dbReference type="AlphaFoldDB" id="A0A0W8I4C5"/>
<dbReference type="CDD" id="cd01104">
    <property type="entry name" value="HTH_MlrA-CarA"/>
    <property type="match status" value="1"/>
</dbReference>
<dbReference type="Proteomes" id="UP000054837">
    <property type="component" value="Unassembled WGS sequence"/>
</dbReference>
<dbReference type="Pfam" id="PF02310">
    <property type="entry name" value="B12-binding"/>
    <property type="match status" value="1"/>
</dbReference>
<dbReference type="Pfam" id="PF02607">
    <property type="entry name" value="B12-binding_2"/>
    <property type="match status" value="1"/>
</dbReference>
<protein>
    <recommendedName>
        <fullName evidence="9">HTH merR-type domain-containing protein</fullName>
    </recommendedName>
</protein>
<comment type="caution">
    <text evidence="7">The sequence shown here is derived from an EMBL/GenBank/DDBJ whole genome shotgun (WGS) entry which is preliminary data.</text>
</comment>
<evidence type="ECO:0000259" key="5">
    <source>
        <dbReference type="PROSITE" id="PS50937"/>
    </source>
</evidence>
<name>A0A0W8I4C5_9MICO</name>
<dbReference type="InterPro" id="IPR000551">
    <property type="entry name" value="MerR-type_HTH_dom"/>
</dbReference>
<evidence type="ECO:0000256" key="2">
    <source>
        <dbReference type="ARBA" id="ARBA00023125"/>
    </source>
</evidence>
<evidence type="ECO:0000256" key="4">
    <source>
        <dbReference type="SAM" id="MobiDB-lite"/>
    </source>
</evidence>
<dbReference type="Gene3D" id="3.40.50.280">
    <property type="entry name" value="Cobalamin-binding domain"/>
    <property type="match status" value="1"/>
</dbReference>
<evidence type="ECO:0000256" key="1">
    <source>
        <dbReference type="ARBA" id="ARBA00023015"/>
    </source>
</evidence>
<dbReference type="InterPro" id="IPR047057">
    <property type="entry name" value="MerR_fam"/>
</dbReference>
<dbReference type="InterPro" id="IPR036594">
    <property type="entry name" value="Meth_synthase_dom"/>
</dbReference>
<dbReference type="Pfam" id="PF13411">
    <property type="entry name" value="MerR_1"/>
    <property type="match status" value="1"/>
</dbReference>
<dbReference type="SUPFAM" id="SSF46955">
    <property type="entry name" value="Putative DNA-binding domain"/>
    <property type="match status" value="1"/>
</dbReference>
<dbReference type="STRING" id="767452.AVL62_14795"/>
<feature type="compositionally biased region" description="Polar residues" evidence="4">
    <location>
        <begin position="68"/>
        <end position="83"/>
    </location>
</feature>
<keyword evidence="3" id="KW-0804">Transcription</keyword>
<sequence>MGQARYTVKQVADLTGVAPATLRAWERRYAVVEPQRSSSRYRLYDDTDIRRLSRMAELVRGGSPASLAATQVQEETSEPTSNGEFRPGEGPPVADLILAAQRYDQTLLTAVLDRAMARTSFEHALEGWLMPALTELGHAWERGEVDVASEHFVSAAVHRRLSAAFDAAGLNEGAPVTLVGLPPGALHQLGALAFAVCLRRQGIDVRFLGADVPVASWDHSVRTLGPAGVVVSVPMPQDAEPAGELIERLTQAHPGLPVWVGGHGSSTHPFGRTLPPSAVEAARAVSRDLLRR</sequence>
<gene>
    <name evidence="7" type="ORF">AVL62_14795</name>
</gene>
<evidence type="ECO:0000256" key="3">
    <source>
        <dbReference type="ARBA" id="ARBA00023163"/>
    </source>
</evidence>
<dbReference type="SMART" id="SM00422">
    <property type="entry name" value="HTH_MERR"/>
    <property type="match status" value="1"/>
</dbReference>
<evidence type="ECO:0008006" key="9">
    <source>
        <dbReference type="Google" id="ProtNLM"/>
    </source>
</evidence>
<reference evidence="7 8" key="1">
    <citation type="submission" date="2015-12" db="EMBL/GenBank/DDBJ databases">
        <title>Serinicoccus chungangenesis strain CD08_5 genome sequencing and assembly.</title>
        <authorList>
            <person name="Chander A.M."/>
            <person name="Kaur G."/>
            <person name="Nair G.R."/>
            <person name="Dhawan D.K."/>
            <person name="Kochhar R.K."/>
            <person name="Mayilraj S."/>
            <person name="Bhadada S.K."/>
        </authorList>
    </citation>
    <scope>NUCLEOTIDE SEQUENCE [LARGE SCALE GENOMIC DNA]</scope>
    <source>
        <strain evidence="7 8">CD08_5</strain>
    </source>
</reference>
<dbReference type="EMBL" id="LQBL01000029">
    <property type="protein sequence ID" value="KUG52834.1"/>
    <property type="molecule type" value="Genomic_DNA"/>
</dbReference>
<keyword evidence="1" id="KW-0805">Transcription regulation</keyword>
<evidence type="ECO:0000259" key="6">
    <source>
        <dbReference type="PROSITE" id="PS51332"/>
    </source>
</evidence>
<dbReference type="InterPro" id="IPR036724">
    <property type="entry name" value="Cobalamin-bd_sf"/>
</dbReference>
<dbReference type="GO" id="GO:0046872">
    <property type="term" value="F:metal ion binding"/>
    <property type="evidence" value="ECO:0007669"/>
    <property type="project" value="InterPro"/>
</dbReference>
<dbReference type="InterPro" id="IPR003759">
    <property type="entry name" value="Cbl-bd_cap"/>
</dbReference>
<feature type="region of interest" description="Disordered" evidence="4">
    <location>
        <begin position="64"/>
        <end position="88"/>
    </location>
</feature>
<dbReference type="PROSITE" id="PS51332">
    <property type="entry name" value="B12_BINDING"/>
    <property type="match status" value="1"/>
</dbReference>
<dbReference type="Gene3D" id="1.10.1660.10">
    <property type="match status" value="1"/>
</dbReference>
<feature type="domain" description="B12-binding" evidence="6">
    <location>
        <begin position="174"/>
        <end position="292"/>
    </location>
</feature>
<dbReference type="InterPro" id="IPR006158">
    <property type="entry name" value="Cobalamin-bd"/>
</dbReference>
<dbReference type="GO" id="GO:0003700">
    <property type="term" value="F:DNA-binding transcription factor activity"/>
    <property type="evidence" value="ECO:0007669"/>
    <property type="project" value="InterPro"/>
</dbReference>
<dbReference type="RefSeq" id="WP_058891908.1">
    <property type="nucleotide sequence ID" value="NZ_LQBL01000029.1"/>
</dbReference>
<keyword evidence="2" id="KW-0238">DNA-binding</keyword>
<dbReference type="InterPro" id="IPR009061">
    <property type="entry name" value="DNA-bd_dom_put_sf"/>
</dbReference>
<dbReference type="PANTHER" id="PTHR30204:SF67">
    <property type="entry name" value="HTH-TYPE TRANSCRIPTIONAL REGULATOR MLRA-RELATED"/>
    <property type="match status" value="1"/>
</dbReference>
<evidence type="ECO:0000313" key="7">
    <source>
        <dbReference type="EMBL" id="KUG52834.1"/>
    </source>
</evidence>
<dbReference type="PROSITE" id="PS50937">
    <property type="entry name" value="HTH_MERR_2"/>
    <property type="match status" value="1"/>
</dbReference>